<organism evidence="1 2">
    <name type="scientific">Nakamurella panacisegetis</name>
    <dbReference type="NCBI Taxonomy" id="1090615"/>
    <lineage>
        <taxon>Bacteria</taxon>
        <taxon>Bacillati</taxon>
        <taxon>Actinomycetota</taxon>
        <taxon>Actinomycetes</taxon>
        <taxon>Nakamurellales</taxon>
        <taxon>Nakamurellaceae</taxon>
        <taxon>Nakamurella</taxon>
    </lineage>
</organism>
<proteinExistence type="predicted"/>
<dbReference type="AlphaFoldDB" id="A0A1H0PFK9"/>
<reference evidence="1 2" key="1">
    <citation type="submission" date="2016-10" db="EMBL/GenBank/DDBJ databases">
        <authorList>
            <person name="de Groot N.N."/>
        </authorList>
    </citation>
    <scope>NUCLEOTIDE SEQUENCE [LARGE SCALE GENOMIC DNA]</scope>
    <source>
        <strain evidence="2">P4-7,KCTC 19426,CECT 7604</strain>
    </source>
</reference>
<evidence type="ECO:0000313" key="2">
    <source>
        <dbReference type="Proteomes" id="UP000198741"/>
    </source>
</evidence>
<evidence type="ECO:0008006" key="3">
    <source>
        <dbReference type="Google" id="ProtNLM"/>
    </source>
</evidence>
<name>A0A1H0PFK9_9ACTN</name>
<protein>
    <recommendedName>
        <fullName evidence="3">GGDEF domain-containing protein, diguanylate cyclase (C-di-GMP synthetase) or its enzymatically inactive variants</fullName>
    </recommendedName>
</protein>
<evidence type="ECO:0000313" key="1">
    <source>
        <dbReference type="EMBL" id="SDP03803.1"/>
    </source>
</evidence>
<accession>A0A1H0PFK9</accession>
<gene>
    <name evidence="1" type="ORF">SAMN04515671_2755</name>
</gene>
<sequence length="251" mass="26998">MAIRFPVVVRSSTELSRQWNERASAYGWAFPSDWHVPAVDAVCDAIVAEADVWAAAERLGRSRAAAGVSLAEALVDIDSLAAVVPRRYTDPLRRAVSLGWADRITAPPSSVADPLTGLVTPEYLQVRLGELYRGAEVSGTSVSTSSALVVVRLALHGQGSWQRTLPMILVGDGMRRVFDGGQTLALLGDSVAVVLAERDAMLARRARLLCSMITDQIQLDSQVSIPSPSVWIETLPPKHAAAMDLIAEFGR</sequence>
<dbReference type="EMBL" id="LT629710">
    <property type="protein sequence ID" value="SDP03803.1"/>
    <property type="molecule type" value="Genomic_DNA"/>
</dbReference>
<dbReference type="Proteomes" id="UP000198741">
    <property type="component" value="Chromosome I"/>
</dbReference>
<keyword evidence="2" id="KW-1185">Reference proteome</keyword>
<dbReference type="STRING" id="1090615.SAMN04515671_2755"/>